<dbReference type="EMBL" id="LN681231">
    <property type="protein sequence ID" value="CEK28630.1"/>
    <property type="molecule type" value="Genomic_DNA"/>
</dbReference>
<dbReference type="STRING" id="29486.UGYR_06945"/>
<feature type="domain" description="DSBA-like thioredoxin" evidence="1">
    <location>
        <begin position="9"/>
        <end position="186"/>
    </location>
</feature>
<evidence type="ECO:0000259" key="1">
    <source>
        <dbReference type="Pfam" id="PF01323"/>
    </source>
</evidence>
<dbReference type="OrthoDB" id="9813770at2"/>
<evidence type="ECO:0000313" key="4">
    <source>
        <dbReference type="Proteomes" id="UP000255169"/>
    </source>
</evidence>
<evidence type="ECO:0000313" key="3">
    <source>
        <dbReference type="EMBL" id="SUQ01461.1"/>
    </source>
</evidence>
<reference evidence="2" key="1">
    <citation type="journal article" date="2015" name="Genome Announc.">
        <title>Complete Genome Sequence of Yersinia ruckeri Strain CSF007-82, Etiologic Agent of Red Mouth Disease in Salmonid Fish.</title>
        <authorList>
            <person name="Nelson M.C."/>
            <person name="LaPatra S.E."/>
            <person name="Welch T.J."/>
            <person name="Graf J."/>
        </authorList>
    </citation>
    <scope>NUCLEOTIDE SEQUENCE</scope>
    <source>
        <strain evidence="2">CSF007-82</strain>
    </source>
</reference>
<dbReference type="SUPFAM" id="SSF52833">
    <property type="entry name" value="Thioredoxin-like"/>
    <property type="match status" value="1"/>
</dbReference>
<sequence length="214" mass="23474">MSGATLHYIFDPLCGWCYGAAPLLKAAQNIAGLTISLHAGGMMTGPNRRQINREWRNYVMPHDKRIEELTGQPFGEDYFNGLLRDTSAIVDSAPPITAILVAETLTGRGLDMLHRIQHAHYFEGQRISDTPILVELAGNIGLDKDTFSQTLQKMQGVATAQHIAESRALLEKLQSKGFPTFALQNETGEVEIIPAGKYLGDQAAWIKILNSAIS</sequence>
<dbReference type="Gene3D" id="3.40.30.10">
    <property type="entry name" value="Glutaredoxin"/>
    <property type="match status" value="1"/>
</dbReference>
<protein>
    <submittedName>
        <fullName evidence="2">Thioredoxin-like protein</fullName>
    </submittedName>
</protein>
<organism evidence="2">
    <name type="scientific">Yersinia ruckeri</name>
    <dbReference type="NCBI Taxonomy" id="29486"/>
    <lineage>
        <taxon>Bacteria</taxon>
        <taxon>Pseudomonadati</taxon>
        <taxon>Pseudomonadota</taxon>
        <taxon>Gammaproteobacteria</taxon>
        <taxon>Enterobacterales</taxon>
        <taxon>Yersiniaceae</taxon>
        <taxon>Yersinia</taxon>
    </lineage>
</organism>
<dbReference type="PANTHER" id="PTHR13887">
    <property type="entry name" value="GLUTATHIONE S-TRANSFERASE KAPPA"/>
    <property type="match status" value="1"/>
</dbReference>
<dbReference type="EMBL" id="UHJG01000001">
    <property type="protein sequence ID" value="SUQ01461.1"/>
    <property type="molecule type" value="Genomic_DNA"/>
</dbReference>
<proteinExistence type="predicted"/>
<gene>
    <name evidence="2" type="ORF">CSF007_14525</name>
    <name evidence="3" type="ORF">NCTC10476_02815</name>
</gene>
<evidence type="ECO:0000313" key="2">
    <source>
        <dbReference type="EMBL" id="CEK28630.1"/>
    </source>
</evidence>
<dbReference type="Proteomes" id="UP000255169">
    <property type="component" value="Unassembled WGS sequence"/>
</dbReference>
<dbReference type="PANTHER" id="PTHR13887:SF51">
    <property type="entry name" value="DSBA FAMILY PROTEIN"/>
    <property type="match status" value="1"/>
</dbReference>
<reference evidence="3 4" key="2">
    <citation type="submission" date="2018-06" db="EMBL/GenBank/DDBJ databases">
        <authorList>
            <consortium name="Pathogen Informatics"/>
            <person name="Doyle S."/>
        </authorList>
    </citation>
    <scope>NUCLEOTIDE SEQUENCE [LARGE SCALE GENOMIC DNA]</scope>
    <source>
        <strain evidence="3 4">NCTC10476</strain>
    </source>
</reference>
<dbReference type="Pfam" id="PF01323">
    <property type="entry name" value="DSBA"/>
    <property type="match status" value="1"/>
</dbReference>
<dbReference type="GO" id="GO:0016491">
    <property type="term" value="F:oxidoreductase activity"/>
    <property type="evidence" value="ECO:0007669"/>
    <property type="project" value="InterPro"/>
</dbReference>
<dbReference type="GeneID" id="66880509"/>
<dbReference type="InterPro" id="IPR001853">
    <property type="entry name" value="DSBA-like_thioredoxin_dom"/>
</dbReference>
<dbReference type="RefSeq" id="WP_004719162.1">
    <property type="nucleotide sequence ID" value="NZ_CABIHR010000005.1"/>
</dbReference>
<keyword evidence="4" id="KW-1185">Reference proteome</keyword>
<dbReference type="CDD" id="cd03025">
    <property type="entry name" value="DsbA_FrnE_like"/>
    <property type="match status" value="1"/>
</dbReference>
<dbReference type="InterPro" id="IPR036249">
    <property type="entry name" value="Thioredoxin-like_sf"/>
</dbReference>
<name>A0A0A5FPT6_YERRU</name>
<dbReference type="AlphaFoldDB" id="A0A0A5FPT6"/>
<accession>A0A0A5FPT6</accession>